<dbReference type="CDD" id="cd06171">
    <property type="entry name" value="Sigma70_r4"/>
    <property type="match status" value="1"/>
</dbReference>
<evidence type="ECO:0000256" key="5">
    <source>
        <dbReference type="SAM" id="Coils"/>
    </source>
</evidence>
<proteinExistence type="inferred from homology"/>
<dbReference type="Gene3D" id="1.10.1740.10">
    <property type="match status" value="1"/>
</dbReference>
<evidence type="ECO:0000259" key="7">
    <source>
        <dbReference type="Pfam" id="PF08281"/>
    </source>
</evidence>
<comment type="caution">
    <text evidence="8">The sequence shown here is derived from an EMBL/GenBank/DDBJ whole genome shotgun (WGS) entry which is preliminary data.</text>
</comment>
<keyword evidence="5" id="KW-0175">Coiled coil</keyword>
<dbReference type="GO" id="GO:0016987">
    <property type="term" value="F:sigma factor activity"/>
    <property type="evidence" value="ECO:0007669"/>
    <property type="project" value="UniProtKB-KW"/>
</dbReference>
<evidence type="ECO:0000256" key="4">
    <source>
        <dbReference type="ARBA" id="ARBA00023163"/>
    </source>
</evidence>
<dbReference type="Proteomes" id="UP000177876">
    <property type="component" value="Unassembled WGS sequence"/>
</dbReference>
<protein>
    <recommendedName>
        <fullName evidence="10">Sigma-70 family RNA polymerase sigma factor</fullName>
    </recommendedName>
</protein>
<evidence type="ECO:0000313" key="9">
    <source>
        <dbReference type="Proteomes" id="UP000177876"/>
    </source>
</evidence>
<dbReference type="GO" id="GO:0006352">
    <property type="term" value="P:DNA-templated transcription initiation"/>
    <property type="evidence" value="ECO:0007669"/>
    <property type="project" value="InterPro"/>
</dbReference>
<reference evidence="8 9" key="1">
    <citation type="journal article" date="2016" name="Nat. Commun.">
        <title>Thousands of microbial genomes shed light on interconnected biogeochemical processes in an aquifer system.</title>
        <authorList>
            <person name="Anantharaman K."/>
            <person name="Brown C.T."/>
            <person name="Hug L.A."/>
            <person name="Sharon I."/>
            <person name="Castelle C.J."/>
            <person name="Probst A.J."/>
            <person name="Thomas B.C."/>
            <person name="Singh A."/>
            <person name="Wilkins M.J."/>
            <person name="Karaoz U."/>
            <person name="Brodie E.L."/>
            <person name="Williams K.H."/>
            <person name="Hubbard S.S."/>
            <person name="Banfield J.F."/>
        </authorList>
    </citation>
    <scope>NUCLEOTIDE SEQUENCE [LARGE SCALE GENOMIC DNA]</scope>
</reference>
<feature type="domain" description="RNA polymerase sigma-70 region 2" evidence="6">
    <location>
        <begin position="23"/>
        <end position="92"/>
    </location>
</feature>
<dbReference type="InterPro" id="IPR014284">
    <property type="entry name" value="RNA_pol_sigma-70_dom"/>
</dbReference>
<dbReference type="InterPro" id="IPR039425">
    <property type="entry name" value="RNA_pol_sigma-70-like"/>
</dbReference>
<evidence type="ECO:0000256" key="3">
    <source>
        <dbReference type="ARBA" id="ARBA00023082"/>
    </source>
</evidence>
<dbReference type="NCBIfam" id="TIGR02937">
    <property type="entry name" value="sigma70-ECF"/>
    <property type="match status" value="1"/>
</dbReference>
<evidence type="ECO:0000313" key="8">
    <source>
        <dbReference type="EMBL" id="OFW59049.1"/>
    </source>
</evidence>
<organism evidence="8 9">
    <name type="scientific">Candidatus Solincola sediminis</name>
    <dbReference type="NCBI Taxonomy" id="1797199"/>
    <lineage>
        <taxon>Bacteria</taxon>
        <taxon>Bacillati</taxon>
        <taxon>Actinomycetota</taxon>
        <taxon>Candidatus Geothermincolia</taxon>
        <taxon>Candidatus Geothermincolales</taxon>
        <taxon>Candidatus Geothermincolaceae</taxon>
        <taxon>Candidatus Solincola</taxon>
    </lineage>
</organism>
<name>A0A1F2WQD6_9ACTN</name>
<keyword evidence="3" id="KW-0731">Sigma factor</keyword>
<dbReference type="InterPro" id="IPR013324">
    <property type="entry name" value="RNA_pol_sigma_r3/r4-like"/>
</dbReference>
<dbReference type="GO" id="GO:0003677">
    <property type="term" value="F:DNA binding"/>
    <property type="evidence" value="ECO:0007669"/>
    <property type="project" value="InterPro"/>
</dbReference>
<dbReference type="SUPFAM" id="SSF88946">
    <property type="entry name" value="Sigma2 domain of RNA polymerase sigma factors"/>
    <property type="match status" value="1"/>
</dbReference>
<dbReference type="InterPro" id="IPR013325">
    <property type="entry name" value="RNA_pol_sigma_r2"/>
</dbReference>
<dbReference type="InterPro" id="IPR013249">
    <property type="entry name" value="RNA_pol_sigma70_r4_t2"/>
</dbReference>
<keyword evidence="4" id="KW-0804">Transcription</keyword>
<dbReference type="PANTHER" id="PTHR43133:SF57">
    <property type="entry name" value="RNA POLYMERASE SIGMA-70 FACTOR"/>
    <property type="match status" value="1"/>
</dbReference>
<evidence type="ECO:0000256" key="1">
    <source>
        <dbReference type="ARBA" id="ARBA00010641"/>
    </source>
</evidence>
<evidence type="ECO:0000259" key="6">
    <source>
        <dbReference type="Pfam" id="PF04542"/>
    </source>
</evidence>
<accession>A0A1F2WQD6</accession>
<dbReference type="Pfam" id="PF04542">
    <property type="entry name" value="Sigma70_r2"/>
    <property type="match status" value="1"/>
</dbReference>
<dbReference type="PANTHER" id="PTHR43133">
    <property type="entry name" value="RNA POLYMERASE ECF-TYPE SIGMA FACTO"/>
    <property type="match status" value="1"/>
</dbReference>
<dbReference type="EMBL" id="MELK01000019">
    <property type="protein sequence ID" value="OFW59049.1"/>
    <property type="molecule type" value="Genomic_DNA"/>
</dbReference>
<dbReference type="Gene3D" id="1.10.10.10">
    <property type="entry name" value="Winged helix-like DNA-binding domain superfamily/Winged helix DNA-binding domain"/>
    <property type="match status" value="1"/>
</dbReference>
<dbReference type="Pfam" id="PF08281">
    <property type="entry name" value="Sigma70_r4_2"/>
    <property type="match status" value="1"/>
</dbReference>
<dbReference type="SUPFAM" id="SSF88659">
    <property type="entry name" value="Sigma3 and sigma4 domains of RNA polymerase sigma factors"/>
    <property type="match status" value="1"/>
</dbReference>
<dbReference type="InterPro" id="IPR007627">
    <property type="entry name" value="RNA_pol_sigma70_r2"/>
</dbReference>
<keyword evidence="2" id="KW-0805">Transcription regulation</keyword>
<comment type="similarity">
    <text evidence="1">Belongs to the sigma-70 factor family. ECF subfamily.</text>
</comment>
<evidence type="ECO:0000256" key="2">
    <source>
        <dbReference type="ARBA" id="ARBA00023015"/>
    </source>
</evidence>
<gene>
    <name evidence="8" type="ORF">A2Y75_00120</name>
</gene>
<dbReference type="STRING" id="1797197.A2Y75_00120"/>
<feature type="coiled-coil region" evidence="5">
    <location>
        <begin position="113"/>
        <end position="140"/>
    </location>
</feature>
<dbReference type="AlphaFoldDB" id="A0A1F2WQD6"/>
<evidence type="ECO:0008006" key="10">
    <source>
        <dbReference type="Google" id="ProtNLM"/>
    </source>
</evidence>
<dbReference type="InterPro" id="IPR036388">
    <property type="entry name" value="WH-like_DNA-bd_sf"/>
</dbReference>
<feature type="domain" description="RNA polymerase sigma factor 70 region 4 type 2" evidence="7">
    <location>
        <begin position="121"/>
        <end position="171"/>
    </location>
</feature>
<sequence length="184" mass="21114">MTLYEDGALVAQAKEKREAFDALYLKYLKKVYTYIYYRVGNIEDAEDITESVFLHALIHLDRYQDRGIPFSAWLLRIAHNLVANWHRNAGRRRSVVLDAADSIQDSSPTPEEAAESRDDIRELREAMRGLSAERQQALILRFAEGMKHREIGEVMGKSAGAVKVLVHRSLAGLRSRLSEREERE</sequence>